<evidence type="ECO:0000256" key="10">
    <source>
        <dbReference type="ARBA" id="ARBA00069847"/>
    </source>
</evidence>
<evidence type="ECO:0000256" key="11">
    <source>
        <dbReference type="ARBA" id="ARBA00081111"/>
    </source>
</evidence>
<dbReference type="InterPro" id="IPR003423">
    <property type="entry name" value="OMP_efflux"/>
</dbReference>
<dbReference type="EMBL" id="FN545250">
    <property type="protein sequence ID" value="CBA75143.1"/>
    <property type="molecule type" value="Genomic_DNA"/>
</dbReference>
<dbReference type="InterPro" id="IPR010130">
    <property type="entry name" value="T1SS_OMP_TolC"/>
</dbReference>
<dbReference type="InterPro" id="IPR051906">
    <property type="entry name" value="TolC-like"/>
</dbReference>
<keyword evidence="9" id="KW-0046">Antibiotic resistance</keyword>
<proteinExistence type="inferred from homology"/>
<dbReference type="PANTHER" id="PTHR30026:SF20">
    <property type="entry name" value="OUTER MEMBRANE PROTEIN TOLC"/>
    <property type="match status" value="1"/>
</dbReference>
<accession>D2U2C0</accession>
<feature type="signal peptide" evidence="12">
    <location>
        <begin position="1"/>
        <end position="33"/>
    </location>
</feature>
<name>D2U2C0_9GAMM</name>
<dbReference type="FunFam" id="1.20.1600.10:FF:000001">
    <property type="entry name" value="TolC outer membrane channel"/>
    <property type="match status" value="1"/>
</dbReference>
<evidence type="ECO:0000256" key="7">
    <source>
        <dbReference type="ARBA" id="ARBA00023136"/>
    </source>
</evidence>
<evidence type="ECO:0000256" key="9">
    <source>
        <dbReference type="ARBA" id="ARBA00023251"/>
    </source>
</evidence>
<evidence type="ECO:0000256" key="12">
    <source>
        <dbReference type="SAM" id="SignalP"/>
    </source>
</evidence>
<reference evidence="13" key="1">
    <citation type="journal article" date="2010" name="Insect Mol. Biol.">
        <title>The draft genome sequence of Arsenophonus nasoniae, son-killer bacterium of Nasonia vitripennis, reveals genes associated with virulence and symbiosis.</title>
        <authorList>
            <person name="Wilkes T."/>
            <person name="Darby A.C."/>
            <person name="Choi J."/>
            <person name="Colborne J.K."/>
            <person name="Werren J.H."/>
            <person name="Hurst G.D.D."/>
        </authorList>
    </citation>
    <scope>NUCLEOTIDE SEQUENCE</scope>
</reference>
<dbReference type="Pfam" id="PF02321">
    <property type="entry name" value="OEP"/>
    <property type="match status" value="2"/>
</dbReference>
<evidence type="ECO:0000256" key="1">
    <source>
        <dbReference type="ARBA" id="ARBA00004571"/>
    </source>
</evidence>
<keyword evidence="5" id="KW-0812">Transmembrane</keyword>
<dbReference type="GO" id="GO:0015288">
    <property type="term" value="F:porin activity"/>
    <property type="evidence" value="ECO:0007669"/>
    <property type="project" value="TreeGrafter"/>
</dbReference>
<keyword evidence="6 12" id="KW-0732">Signal</keyword>
<feature type="chain" id="PRO_5003038044" description="Outer membrane protein TolC" evidence="12">
    <location>
        <begin position="34"/>
        <end position="471"/>
    </location>
</feature>
<evidence type="ECO:0000256" key="3">
    <source>
        <dbReference type="ARBA" id="ARBA00022448"/>
    </source>
</evidence>
<dbReference type="GO" id="GO:0015562">
    <property type="term" value="F:efflux transmembrane transporter activity"/>
    <property type="evidence" value="ECO:0007669"/>
    <property type="project" value="InterPro"/>
</dbReference>
<gene>
    <name evidence="13" type="ORF">ARN_27370</name>
</gene>
<keyword evidence="8" id="KW-0998">Cell outer membrane</keyword>
<evidence type="ECO:0000256" key="2">
    <source>
        <dbReference type="ARBA" id="ARBA00007613"/>
    </source>
</evidence>
<evidence type="ECO:0000256" key="8">
    <source>
        <dbReference type="ARBA" id="ARBA00023237"/>
    </source>
</evidence>
<sequence>MHNKLHNQGIRMKKFISLFITISLMGLSATGQAENLLQVYQKAKESNPDLRKSLAERDQAFEKINEARSPLLPQLGLGANFTYNSGYRDNRDTENNQLGANLKLTQTIFDMSKWQQLDIQEKTAGIADVTYQTNQQKLILDTATAYFDVLRAIDLLDYIEAQKKAVYRQLDQTTQRFNVGLVAITDVQNARANYDSVLAQEVSSRNQLENALEKLRQVSGIYYSQLAVLNIDRFSTQTPARVEKLLKDAETRNLSLLSARLSQDLARENIRYEQSGHLPTLGLEASTGVNNTHYHGSANHIWNRNDTSYTGQNSVGLTLSVPLYTGGKTNSRVEQAQYGYISASEQLESTYRNVIQIVRSSYNNVISSISSIKAYQQLVISAQSSLDAMEAGYQVGTRTIVDVLNATTTLFQAKQNLANARYDYLINDLKIQYARGTLNESDLIRLNNSLGKTLSTSPDTIINPMNVPQIH</sequence>
<dbReference type="Gene3D" id="1.20.1600.10">
    <property type="entry name" value="Outer membrane efflux proteins (OEP)"/>
    <property type="match status" value="1"/>
</dbReference>
<organism evidence="13">
    <name type="scientific">Arsenophonus nasoniae</name>
    <name type="common">son-killer infecting Nasonia vitripennis</name>
    <dbReference type="NCBI Taxonomy" id="638"/>
    <lineage>
        <taxon>Bacteria</taxon>
        <taxon>Pseudomonadati</taxon>
        <taxon>Pseudomonadota</taxon>
        <taxon>Gammaproteobacteria</taxon>
        <taxon>Enterobacterales</taxon>
        <taxon>Morganellaceae</taxon>
        <taxon>Arsenophonus</taxon>
    </lineage>
</organism>
<dbReference type="NCBIfam" id="TIGR01844">
    <property type="entry name" value="type_I_sec_TolC"/>
    <property type="match status" value="1"/>
</dbReference>
<protein>
    <recommendedName>
        <fullName evidence="10">Outer membrane protein TolC</fullName>
    </recommendedName>
    <alternativeName>
        <fullName evidence="11">Multidrug efflux pump subunit TolC</fullName>
    </alternativeName>
</protein>
<dbReference type="GO" id="GO:0046677">
    <property type="term" value="P:response to antibiotic"/>
    <property type="evidence" value="ECO:0007669"/>
    <property type="project" value="UniProtKB-KW"/>
</dbReference>
<evidence type="ECO:0000313" key="13">
    <source>
        <dbReference type="EMBL" id="CBA75143.1"/>
    </source>
</evidence>
<dbReference type="SUPFAM" id="SSF56954">
    <property type="entry name" value="Outer membrane efflux proteins (OEP)"/>
    <property type="match status" value="1"/>
</dbReference>
<comment type="subcellular location">
    <subcellularLocation>
        <location evidence="1">Cell outer membrane</location>
        <topology evidence="1">Multi-pass membrane protein</topology>
    </subcellularLocation>
</comment>
<keyword evidence="4" id="KW-1134">Transmembrane beta strand</keyword>
<dbReference type="GO" id="GO:0009279">
    <property type="term" value="C:cell outer membrane"/>
    <property type="evidence" value="ECO:0007669"/>
    <property type="project" value="UniProtKB-SubCell"/>
</dbReference>
<dbReference type="PANTHER" id="PTHR30026">
    <property type="entry name" value="OUTER MEMBRANE PROTEIN TOLC"/>
    <property type="match status" value="1"/>
</dbReference>
<dbReference type="InterPro" id="IPR058622">
    <property type="entry name" value="TolC"/>
</dbReference>
<evidence type="ECO:0000256" key="5">
    <source>
        <dbReference type="ARBA" id="ARBA00022692"/>
    </source>
</evidence>
<evidence type="ECO:0000256" key="4">
    <source>
        <dbReference type="ARBA" id="ARBA00022452"/>
    </source>
</evidence>
<dbReference type="NCBIfam" id="NF007002">
    <property type="entry name" value="PRK09465.1"/>
    <property type="match status" value="1"/>
</dbReference>
<keyword evidence="7" id="KW-0472">Membrane</keyword>
<evidence type="ECO:0000256" key="6">
    <source>
        <dbReference type="ARBA" id="ARBA00022729"/>
    </source>
</evidence>
<keyword evidence="3" id="KW-0813">Transport</keyword>
<dbReference type="GO" id="GO:1990281">
    <property type="term" value="C:efflux pump complex"/>
    <property type="evidence" value="ECO:0007669"/>
    <property type="project" value="TreeGrafter"/>
</dbReference>
<comment type="similarity">
    <text evidence="2">Belongs to the outer membrane factor (OMF) (TC 1.B.17) family.</text>
</comment>
<dbReference type="AlphaFoldDB" id="D2U2C0"/>